<evidence type="ECO:0000259" key="4">
    <source>
        <dbReference type="Pfam" id="PF00084"/>
    </source>
</evidence>
<dbReference type="Pfam" id="PF00084">
    <property type="entry name" value="Sushi"/>
    <property type="match status" value="1"/>
</dbReference>
<feature type="domain" description="Sushi" evidence="4">
    <location>
        <begin position="5"/>
        <end position="42"/>
    </location>
</feature>
<keyword evidence="1" id="KW-0732">Signal</keyword>
<sequence>MIISCGGLPSPPNGNKIGTLTVYGATAIFTCNTGYTLVGSHSTNVILAFDLLVHLSEFAYRTTTVSCGNPGTPANGMIIYTDGILFSSSVIYACWEDIVLLMGHGLALLQTAQNKTKSTVQWVCWT</sequence>
<evidence type="ECO:0000256" key="2">
    <source>
        <dbReference type="ARBA" id="ARBA00022737"/>
    </source>
</evidence>
<proteinExistence type="predicted"/>
<dbReference type="PANTHER" id="PTHR45656:SF4">
    <property type="entry name" value="PROTEIN CBR-CLEC-78"/>
    <property type="match status" value="1"/>
</dbReference>
<keyword evidence="7" id="KW-1185">Reference proteome</keyword>
<dbReference type="PANTHER" id="PTHR45656">
    <property type="entry name" value="PROTEIN CBR-CLEC-78"/>
    <property type="match status" value="1"/>
</dbReference>
<dbReference type="AlphaFoldDB" id="A0A835NU45"/>
<organism evidence="5">
    <name type="scientific">Lamprotornis superbus</name>
    <dbReference type="NCBI Taxonomy" id="245042"/>
    <lineage>
        <taxon>Eukaryota</taxon>
        <taxon>Metazoa</taxon>
        <taxon>Chordata</taxon>
        <taxon>Craniata</taxon>
        <taxon>Vertebrata</taxon>
        <taxon>Euteleostomi</taxon>
        <taxon>Archelosauria</taxon>
        <taxon>Archosauria</taxon>
        <taxon>Dinosauria</taxon>
        <taxon>Saurischia</taxon>
        <taxon>Theropoda</taxon>
        <taxon>Coelurosauria</taxon>
        <taxon>Aves</taxon>
        <taxon>Neognathae</taxon>
        <taxon>Neoaves</taxon>
        <taxon>Telluraves</taxon>
        <taxon>Australaves</taxon>
        <taxon>Passeriformes</taxon>
        <taxon>Sturnidae</taxon>
        <taxon>Lamprotornis</taxon>
    </lineage>
</organism>
<gene>
    <name evidence="6" type="ORF">IHE44_0009661</name>
    <name evidence="5" type="ORF">IHE44_010329</name>
</gene>
<reference evidence="6" key="3">
    <citation type="submission" date="2022-01" db="EMBL/GenBank/DDBJ databases">
        <authorList>
            <person name="Rubenstein D.R."/>
        </authorList>
    </citation>
    <scope>NUCLEOTIDE SEQUENCE</scope>
    <source>
        <strain evidence="6">SS15</strain>
        <tissue evidence="6">Liver</tissue>
    </source>
</reference>
<dbReference type="SUPFAM" id="SSF57535">
    <property type="entry name" value="Complement control module/SCR domain"/>
    <property type="match status" value="2"/>
</dbReference>
<reference evidence="5" key="1">
    <citation type="submission" date="2020-10" db="EMBL/GenBank/DDBJ databases">
        <title>Feather gene expression reveals the developmental basis of iridescence in African starlings.</title>
        <authorList>
            <person name="Rubenstein D.R."/>
        </authorList>
    </citation>
    <scope>NUCLEOTIDE SEQUENCE</scope>
    <source>
        <strain evidence="5">SS15</strain>
        <tissue evidence="5">Liver</tissue>
    </source>
</reference>
<dbReference type="InterPro" id="IPR035976">
    <property type="entry name" value="Sushi/SCR/CCP_sf"/>
</dbReference>
<reference evidence="6 7" key="2">
    <citation type="journal article" date="2021" name="J. Hered.">
        <title>Feather Gene Expression Elucidates the Developmental Basis of Plumage Iridescence in African Starlings.</title>
        <authorList>
            <person name="Rubenstein D.R."/>
            <person name="Corvelo A."/>
            <person name="MacManes M.D."/>
            <person name="Maia R."/>
            <person name="Narzisi G."/>
            <person name="Rousaki A."/>
            <person name="Vandenabeele P."/>
            <person name="Shawkey M.D."/>
            <person name="Solomon J."/>
        </authorList>
    </citation>
    <scope>NUCLEOTIDE SEQUENCE [LARGE SCALE GENOMIC DNA]</scope>
    <source>
        <strain evidence="6">SS15</strain>
    </source>
</reference>
<evidence type="ECO:0000313" key="5">
    <source>
        <dbReference type="EMBL" id="KAG0121827.1"/>
    </source>
</evidence>
<dbReference type="OrthoDB" id="5804959at2759"/>
<dbReference type="EMBL" id="JADDUC010000044">
    <property type="protein sequence ID" value="KAG0121827.1"/>
    <property type="molecule type" value="Genomic_DNA"/>
</dbReference>
<comment type="caution">
    <text evidence="5">The sequence shown here is derived from an EMBL/GenBank/DDBJ whole genome shotgun (WGS) entry which is preliminary data.</text>
</comment>
<dbReference type="EMBL" id="JADDUC020000003">
    <property type="protein sequence ID" value="KAI1241195.1"/>
    <property type="molecule type" value="Genomic_DNA"/>
</dbReference>
<evidence type="ECO:0000313" key="7">
    <source>
        <dbReference type="Proteomes" id="UP000618051"/>
    </source>
</evidence>
<evidence type="ECO:0000256" key="3">
    <source>
        <dbReference type="ARBA" id="ARBA00023157"/>
    </source>
</evidence>
<protein>
    <recommendedName>
        <fullName evidence="4">Sushi domain-containing protein</fullName>
    </recommendedName>
</protein>
<dbReference type="CDD" id="cd00033">
    <property type="entry name" value="CCP"/>
    <property type="match status" value="1"/>
</dbReference>
<evidence type="ECO:0000313" key="6">
    <source>
        <dbReference type="EMBL" id="KAI1241195.1"/>
    </source>
</evidence>
<dbReference type="InterPro" id="IPR000436">
    <property type="entry name" value="Sushi_SCR_CCP_dom"/>
</dbReference>
<evidence type="ECO:0000256" key="1">
    <source>
        <dbReference type="ARBA" id="ARBA00022729"/>
    </source>
</evidence>
<accession>A0A835NU45</accession>
<keyword evidence="2" id="KW-0677">Repeat</keyword>
<dbReference type="Proteomes" id="UP000618051">
    <property type="component" value="Unassembled WGS sequence"/>
</dbReference>
<dbReference type="Gene3D" id="2.10.70.10">
    <property type="entry name" value="Complement Module, domain 1"/>
    <property type="match status" value="2"/>
</dbReference>
<name>A0A835NU45_9PASS</name>
<dbReference type="InterPro" id="IPR051277">
    <property type="entry name" value="SEZ6_CSMD_C4BPB_Regulators"/>
</dbReference>
<keyword evidence="3" id="KW-1015">Disulfide bond</keyword>